<accession>A0ACC4AH83</accession>
<dbReference type="EMBL" id="RCHU02000019">
    <property type="protein sequence ID" value="KAL3565526.1"/>
    <property type="molecule type" value="Genomic_DNA"/>
</dbReference>
<gene>
    <name evidence="1" type="ORF">D5086_033572</name>
</gene>
<reference evidence="1 2" key="1">
    <citation type="journal article" date="2024" name="Plant Biotechnol. J.">
        <title>Genome and CRISPR/Cas9 system of a widespread forest tree (Populus alba) in the world.</title>
        <authorList>
            <person name="Liu Y.J."/>
            <person name="Jiang P.F."/>
            <person name="Han X.M."/>
            <person name="Li X.Y."/>
            <person name="Wang H.M."/>
            <person name="Wang Y.J."/>
            <person name="Wang X.X."/>
            <person name="Zeng Q.Y."/>
        </authorList>
    </citation>
    <scope>NUCLEOTIDE SEQUENCE [LARGE SCALE GENOMIC DNA]</scope>
    <source>
        <strain evidence="2">cv. PAL-ZL1</strain>
    </source>
</reference>
<proteinExistence type="predicted"/>
<dbReference type="Proteomes" id="UP000309997">
    <property type="component" value="Unassembled WGS sequence"/>
</dbReference>
<protein>
    <submittedName>
        <fullName evidence="1">Uncharacterized protein</fullName>
    </submittedName>
</protein>
<evidence type="ECO:0000313" key="1">
    <source>
        <dbReference type="EMBL" id="KAL3565526.1"/>
    </source>
</evidence>
<organism evidence="1 2">
    <name type="scientific">Populus alba</name>
    <name type="common">White poplar</name>
    <dbReference type="NCBI Taxonomy" id="43335"/>
    <lineage>
        <taxon>Eukaryota</taxon>
        <taxon>Viridiplantae</taxon>
        <taxon>Streptophyta</taxon>
        <taxon>Embryophyta</taxon>
        <taxon>Tracheophyta</taxon>
        <taxon>Spermatophyta</taxon>
        <taxon>Magnoliopsida</taxon>
        <taxon>eudicotyledons</taxon>
        <taxon>Gunneridae</taxon>
        <taxon>Pentapetalae</taxon>
        <taxon>rosids</taxon>
        <taxon>fabids</taxon>
        <taxon>Malpighiales</taxon>
        <taxon>Salicaceae</taxon>
        <taxon>Saliceae</taxon>
        <taxon>Populus</taxon>
    </lineage>
</organism>
<keyword evidence="2" id="KW-1185">Reference proteome</keyword>
<comment type="caution">
    <text evidence="1">The sequence shown here is derived from an EMBL/GenBank/DDBJ whole genome shotgun (WGS) entry which is preliminary data.</text>
</comment>
<name>A0ACC4AH83_POPAL</name>
<sequence>MVIQRFCTIQKLVTPVSLFHPFLVHILDKGSAGCPIWPVTLYGLTSCTPQVHNNSSHAPSNRGLASHGGRRYLSRNREQEETKYATASISNEKATSTLIINDNTTILILLTSSSIMFFIVPHVLFKNLRDDNTILPDACPDDQRKRPLGIHYFSQQPPEKKWKLRNQKSYDITFCDIRKKTPKYIYEKKKSNYYQQRNRVAAEIAAWKKEGRTNKNLEGALIRKENGSVDEKMEKKLTTKPMRAIGLASNVEMSMAYGAKIIHWSNLHVAVLPTGSPAQFRKTQVAATEVRAMDHLKDTLQRLDNSLELVNENISMVAAKLAI</sequence>
<evidence type="ECO:0000313" key="2">
    <source>
        <dbReference type="Proteomes" id="UP000309997"/>
    </source>
</evidence>